<dbReference type="EMBL" id="JXMS01000034">
    <property type="protein sequence ID" value="OBQ45969.1"/>
    <property type="molecule type" value="Genomic_DNA"/>
</dbReference>
<dbReference type="PROSITE" id="PS51318">
    <property type="entry name" value="TAT"/>
    <property type="match status" value="1"/>
</dbReference>
<evidence type="ECO:0000256" key="6">
    <source>
        <dbReference type="ARBA" id="ARBA00022723"/>
    </source>
</evidence>
<dbReference type="PATRIC" id="fig|1560234.3.peg.2332"/>
<evidence type="ECO:0000259" key="10">
    <source>
        <dbReference type="PROSITE" id="PS51669"/>
    </source>
</evidence>
<dbReference type="SMART" id="SM00926">
    <property type="entry name" value="Molybdop_Fe4S4"/>
    <property type="match status" value="1"/>
</dbReference>
<dbReference type="Pfam" id="PF04879">
    <property type="entry name" value="Molybdop_Fe4S4"/>
    <property type="match status" value="1"/>
</dbReference>
<keyword evidence="6" id="KW-0479">Metal-binding</keyword>
<comment type="subunit">
    <text evidence="4">Heterodimer of a large and a small subunit.</text>
</comment>
<dbReference type="Proteomes" id="UP000091979">
    <property type="component" value="Unassembled WGS sequence"/>
</dbReference>
<dbReference type="GO" id="GO:0009055">
    <property type="term" value="F:electron transfer activity"/>
    <property type="evidence" value="ECO:0007669"/>
    <property type="project" value="TreeGrafter"/>
</dbReference>
<dbReference type="PROSITE" id="PS51669">
    <property type="entry name" value="4FE4S_MOW_BIS_MGD"/>
    <property type="match status" value="1"/>
</dbReference>
<evidence type="ECO:0000256" key="1">
    <source>
        <dbReference type="ARBA" id="ARBA00001966"/>
    </source>
</evidence>
<dbReference type="Gene3D" id="2.20.25.90">
    <property type="entry name" value="ADC-like domains"/>
    <property type="match status" value="1"/>
</dbReference>
<dbReference type="InterPro" id="IPR019546">
    <property type="entry name" value="TAT_signal_bac_arc"/>
</dbReference>
<keyword evidence="9" id="KW-0411">Iron-sulfur</keyword>
<evidence type="ECO:0000313" key="11">
    <source>
        <dbReference type="EMBL" id="OBQ45969.1"/>
    </source>
</evidence>
<dbReference type="PANTHER" id="PTHR43598:SF1">
    <property type="entry name" value="FORMATE DEHYDROGENASE-O MAJOR SUBUNIT"/>
    <property type="match status" value="1"/>
</dbReference>
<comment type="caution">
    <text evidence="11">The sequence shown here is derived from an EMBL/GenBank/DDBJ whole genome shotgun (WGS) entry which is preliminary data.</text>
</comment>
<dbReference type="InterPro" id="IPR027467">
    <property type="entry name" value="MopterinOxRdtase_cofactor_BS"/>
</dbReference>
<evidence type="ECO:0000256" key="5">
    <source>
        <dbReference type="ARBA" id="ARBA00022485"/>
    </source>
</evidence>
<dbReference type="GO" id="GO:0051539">
    <property type="term" value="F:4 iron, 4 sulfur cluster binding"/>
    <property type="evidence" value="ECO:0007669"/>
    <property type="project" value="UniProtKB-KW"/>
</dbReference>
<keyword evidence="7" id="KW-0560">Oxidoreductase</keyword>
<keyword evidence="12" id="KW-1185">Reference proteome</keyword>
<gene>
    <name evidence="11" type="ORF">SP90_15245</name>
</gene>
<dbReference type="SUPFAM" id="SSF53706">
    <property type="entry name" value="Formate dehydrogenase/DMSO reductase, domains 1-3"/>
    <property type="match status" value="1"/>
</dbReference>
<dbReference type="GO" id="GO:0009061">
    <property type="term" value="P:anaerobic respiration"/>
    <property type="evidence" value="ECO:0007669"/>
    <property type="project" value="TreeGrafter"/>
</dbReference>
<evidence type="ECO:0000256" key="7">
    <source>
        <dbReference type="ARBA" id="ARBA00023002"/>
    </source>
</evidence>
<comment type="similarity">
    <text evidence="3">Belongs to the prokaryotic molybdopterin-containing oxidoreductase family.</text>
</comment>
<organism evidence="11 12">
    <name type="scientific">Halodesulfovibrio spirochaetisodalis</name>
    <dbReference type="NCBI Taxonomy" id="1560234"/>
    <lineage>
        <taxon>Bacteria</taxon>
        <taxon>Pseudomonadati</taxon>
        <taxon>Thermodesulfobacteriota</taxon>
        <taxon>Desulfovibrionia</taxon>
        <taxon>Desulfovibrionales</taxon>
        <taxon>Desulfovibrionaceae</taxon>
        <taxon>Halodesulfovibrio</taxon>
    </lineage>
</organism>
<keyword evidence="8" id="KW-0408">Iron</keyword>
<keyword evidence="5" id="KW-0004">4Fe-4S</keyword>
<sequence length="191" mass="20842">MTVSRRQFLKLSAGAATASAFGGLGISLKPTVAKAELQKLKWSKQTTSVCCYCAVGCGLIVNTAKNGDGRAINVEGDPDHPINEGSLCAKGAAIWQLAENDNRPQTPLYRAPNSTEWKPVSWDWALTEIAKRVKKTRDKSFQLKNDKGEEVNRTEAIASAGSAAMDNEECWAYQSLLRSLGLVYIEHQARI</sequence>
<comment type="cofactor">
    <cofactor evidence="1">
        <name>[4Fe-4S] cluster</name>
        <dbReference type="ChEBI" id="CHEBI:49883"/>
    </cofactor>
</comment>
<evidence type="ECO:0000256" key="9">
    <source>
        <dbReference type="ARBA" id="ARBA00023014"/>
    </source>
</evidence>
<feature type="domain" description="4Fe-4S Mo/W bis-MGD-type" evidence="10">
    <location>
        <begin position="43"/>
        <end position="102"/>
    </location>
</feature>
<reference evidence="11 12" key="1">
    <citation type="submission" date="2015-01" db="EMBL/GenBank/DDBJ databases">
        <title>Desulfovibrio sp. JC271 draft genome sequence.</title>
        <authorList>
            <person name="Shivani Y."/>
            <person name="Subhash Y."/>
            <person name="Sasikala C."/>
            <person name="Ramana C.V."/>
        </authorList>
    </citation>
    <scope>NUCLEOTIDE SEQUENCE [LARGE SCALE GENOMIC DNA]</scope>
    <source>
        <strain evidence="11 12">JC271</strain>
    </source>
</reference>
<evidence type="ECO:0000313" key="12">
    <source>
        <dbReference type="Proteomes" id="UP000091979"/>
    </source>
</evidence>
<accession>A0A1B7X9A1</accession>
<dbReference type="Pfam" id="PF10518">
    <property type="entry name" value="TAT_signal"/>
    <property type="match status" value="1"/>
</dbReference>
<dbReference type="AlphaFoldDB" id="A0A1B7X9A1"/>
<evidence type="ECO:0000256" key="3">
    <source>
        <dbReference type="ARBA" id="ARBA00010312"/>
    </source>
</evidence>
<evidence type="ECO:0000256" key="8">
    <source>
        <dbReference type="ARBA" id="ARBA00023004"/>
    </source>
</evidence>
<dbReference type="Gene3D" id="3.40.50.740">
    <property type="match status" value="1"/>
</dbReference>
<evidence type="ECO:0000256" key="4">
    <source>
        <dbReference type="ARBA" id="ARBA00011771"/>
    </source>
</evidence>
<dbReference type="GO" id="GO:0016491">
    <property type="term" value="F:oxidoreductase activity"/>
    <property type="evidence" value="ECO:0007669"/>
    <property type="project" value="UniProtKB-KW"/>
</dbReference>
<proteinExistence type="inferred from homology"/>
<name>A0A1B7X9A1_9BACT</name>
<protein>
    <submittedName>
        <fullName evidence="11">Formate dehydrogenase</fullName>
    </submittedName>
</protein>
<dbReference type="GO" id="GO:0042597">
    <property type="term" value="C:periplasmic space"/>
    <property type="evidence" value="ECO:0007669"/>
    <property type="project" value="UniProtKB-SubCell"/>
</dbReference>
<dbReference type="PANTHER" id="PTHR43598">
    <property type="entry name" value="TUNGSTEN-CONTAINING FORMYLMETHANOFURAN DEHYDROGENASE 2 SUBUNIT B"/>
    <property type="match status" value="1"/>
</dbReference>
<evidence type="ECO:0000256" key="2">
    <source>
        <dbReference type="ARBA" id="ARBA00004418"/>
    </source>
</evidence>
<comment type="subcellular location">
    <subcellularLocation>
        <location evidence="2">Periplasm</location>
    </subcellularLocation>
</comment>
<dbReference type="InterPro" id="IPR006311">
    <property type="entry name" value="TAT_signal"/>
</dbReference>
<dbReference type="GO" id="GO:0030151">
    <property type="term" value="F:molybdenum ion binding"/>
    <property type="evidence" value="ECO:0007669"/>
    <property type="project" value="TreeGrafter"/>
</dbReference>
<dbReference type="NCBIfam" id="TIGR01409">
    <property type="entry name" value="TAT_signal_seq"/>
    <property type="match status" value="1"/>
</dbReference>
<dbReference type="STRING" id="1560234.SP90_15245"/>
<dbReference type="PROSITE" id="PS00551">
    <property type="entry name" value="MOLYBDOPTERIN_PROK_1"/>
    <property type="match status" value="1"/>
</dbReference>
<dbReference type="InterPro" id="IPR006963">
    <property type="entry name" value="Mopterin_OxRdtase_4Fe-4S_dom"/>
</dbReference>